<gene>
    <name evidence="1" type="ORF">CINCED_3A022250</name>
</gene>
<accession>A0A5E4N9V5</accession>
<name>A0A5E4N9V5_9HEMI</name>
<keyword evidence="2" id="KW-1185">Reference proteome</keyword>
<reference evidence="1 2" key="1">
    <citation type="submission" date="2019-08" db="EMBL/GenBank/DDBJ databases">
        <authorList>
            <person name="Alioto T."/>
            <person name="Alioto T."/>
            <person name="Gomez Garrido J."/>
        </authorList>
    </citation>
    <scope>NUCLEOTIDE SEQUENCE [LARGE SCALE GENOMIC DNA]</scope>
</reference>
<organism evidence="1 2">
    <name type="scientific">Cinara cedri</name>
    <dbReference type="NCBI Taxonomy" id="506608"/>
    <lineage>
        <taxon>Eukaryota</taxon>
        <taxon>Metazoa</taxon>
        <taxon>Ecdysozoa</taxon>
        <taxon>Arthropoda</taxon>
        <taxon>Hexapoda</taxon>
        <taxon>Insecta</taxon>
        <taxon>Pterygota</taxon>
        <taxon>Neoptera</taxon>
        <taxon>Paraneoptera</taxon>
        <taxon>Hemiptera</taxon>
        <taxon>Sternorrhyncha</taxon>
        <taxon>Aphidomorpha</taxon>
        <taxon>Aphidoidea</taxon>
        <taxon>Aphididae</taxon>
        <taxon>Lachninae</taxon>
        <taxon>Cinara</taxon>
    </lineage>
</organism>
<sequence length="60" mass="7109">MTPQLPLFTVIVRSIEHCPLSMLVARMRNVIHWILFQIERNTVGKLFNQLKFLRACELLE</sequence>
<dbReference type="Proteomes" id="UP000325440">
    <property type="component" value="Unassembled WGS sequence"/>
</dbReference>
<protein>
    <submittedName>
        <fullName evidence="1">Uncharacterized protein</fullName>
    </submittedName>
</protein>
<evidence type="ECO:0000313" key="1">
    <source>
        <dbReference type="EMBL" id="VVC40441.1"/>
    </source>
</evidence>
<dbReference type="EMBL" id="CABPRJ010001904">
    <property type="protein sequence ID" value="VVC40441.1"/>
    <property type="molecule type" value="Genomic_DNA"/>
</dbReference>
<evidence type="ECO:0000313" key="2">
    <source>
        <dbReference type="Proteomes" id="UP000325440"/>
    </source>
</evidence>
<dbReference type="AlphaFoldDB" id="A0A5E4N9V5"/>
<proteinExistence type="predicted"/>